<dbReference type="SUPFAM" id="SSF56112">
    <property type="entry name" value="Protein kinase-like (PK-like)"/>
    <property type="match status" value="1"/>
</dbReference>
<comment type="catalytic activity">
    <reaction evidence="7">
        <text>L-threonyl-[protein] + ATP = O-phospho-L-threonyl-[protein] + ADP + H(+)</text>
        <dbReference type="Rhea" id="RHEA:46608"/>
        <dbReference type="Rhea" id="RHEA-COMP:11060"/>
        <dbReference type="Rhea" id="RHEA-COMP:11605"/>
        <dbReference type="ChEBI" id="CHEBI:15378"/>
        <dbReference type="ChEBI" id="CHEBI:30013"/>
        <dbReference type="ChEBI" id="CHEBI:30616"/>
        <dbReference type="ChEBI" id="CHEBI:61977"/>
        <dbReference type="ChEBI" id="CHEBI:456216"/>
        <dbReference type="EC" id="2.7.11.1"/>
    </reaction>
</comment>
<keyword evidence="6" id="KW-0067">ATP-binding</keyword>
<keyword evidence="11" id="KW-1185">Reference proteome</keyword>
<dbReference type="SMART" id="SM00220">
    <property type="entry name" value="S_TKc"/>
    <property type="match status" value="1"/>
</dbReference>
<evidence type="ECO:0000256" key="8">
    <source>
        <dbReference type="ARBA" id="ARBA00048679"/>
    </source>
</evidence>
<dbReference type="AlphaFoldDB" id="A0A139A547"/>
<dbReference type="InterPro" id="IPR008271">
    <property type="entry name" value="Ser/Thr_kinase_AS"/>
</dbReference>
<sequence>MFGGALATTLAQHASTIGTSLAQHANALNERFVDGRVGTAPNTNKDFQEDRVVLPGGLTQNSILRVGSTDVRIDRHLAEGGFAHVYVVSTGESTRTVLKRMIIPDEERLNEAKMEITVLKRLNGHKNIVSFYDASVKRLPASTGGGYEALILMEYCSGGQVVELMNSRLDVRLNEMEILKIFSEVVEAVAALHYSRPPIVHRDIKVENVLISHSGTYKLSDFGSATTRLVSPGTPLSAREITQLEEELTRYTTAQYRAPEMVDLYGRKGLSEKTDVWALGILLYKLCFYTTPFEDGSRLAILNGKYHVPSSPRYRDEIINLIANMLSLEPANRFNIYGVLFTISQIRGCACSIQNVSI</sequence>
<dbReference type="PANTHER" id="PTHR22967">
    <property type="entry name" value="SERINE/THREONINE PROTEIN KINASE"/>
    <property type="match status" value="1"/>
</dbReference>
<dbReference type="GO" id="GO:0005737">
    <property type="term" value="C:cytoplasm"/>
    <property type="evidence" value="ECO:0007669"/>
    <property type="project" value="TreeGrafter"/>
</dbReference>
<evidence type="ECO:0000256" key="5">
    <source>
        <dbReference type="ARBA" id="ARBA00022777"/>
    </source>
</evidence>
<accession>A0A139A547</accession>
<dbReference type="PROSITE" id="PS50011">
    <property type="entry name" value="PROTEIN_KINASE_DOM"/>
    <property type="match status" value="1"/>
</dbReference>
<dbReference type="GO" id="GO:0005524">
    <property type="term" value="F:ATP binding"/>
    <property type="evidence" value="ECO:0007669"/>
    <property type="project" value="UniProtKB-KW"/>
</dbReference>
<reference evidence="10 11" key="1">
    <citation type="journal article" date="2015" name="Genome Biol. Evol.">
        <title>Phylogenomic analyses indicate that early fungi evolved digesting cell walls of algal ancestors of land plants.</title>
        <authorList>
            <person name="Chang Y."/>
            <person name="Wang S."/>
            <person name="Sekimoto S."/>
            <person name="Aerts A.L."/>
            <person name="Choi C."/>
            <person name="Clum A."/>
            <person name="LaButti K.M."/>
            <person name="Lindquist E.A."/>
            <person name="Yee Ngan C."/>
            <person name="Ohm R.A."/>
            <person name="Salamov A.A."/>
            <person name="Grigoriev I.V."/>
            <person name="Spatafora J.W."/>
            <person name="Berbee M.L."/>
        </authorList>
    </citation>
    <scope>NUCLEOTIDE SEQUENCE [LARGE SCALE GENOMIC DNA]</scope>
    <source>
        <strain evidence="10 11">JEL478</strain>
    </source>
</reference>
<dbReference type="GO" id="GO:0000147">
    <property type="term" value="P:actin cortical patch assembly"/>
    <property type="evidence" value="ECO:0007669"/>
    <property type="project" value="TreeGrafter"/>
</dbReference>
<dbReference type="Proteomes" id="UP000070544">
    <property type="component" value="Unassembled WGS sequence"/>
</dbReference>
<evidence type="ECO:0000256" key="2">
    <source>
        <dbReference type="ARBA" id="ARBA00022527"/>
    </source>
</evidence>
<dbReference type="PANTHER" id="PTHR22967:SF57">
    <property type="entry name" value="AUXILIN, ISOFORM A-RELATED"/>
    <property type="match status" value="1"/>
</dbReference>
<evidence type="ECO:0000256" key="7">
    <source>
        <dbReference type="ARBA" id="ARBA00047899"/>
    </source>
</evidence>
<feature type="domain" description="Protein kinase" evidence="9">
    <location>
        <begin position="71"/>
        <end position="346"/>
    </location>
</feature>
<name>A0A139A547_GONPJ</name>
<dbReference type="GO" id="GO:0007015">
    <property type="term" value="P:actin filament organization"/>
    <property type="evidence" value="ECO:0007669"/>
    <property type="project" value="TreeGrafter"/>
</dbReference>
<dbReference type="GO" id="GO:0004674">
    <property type="term" value="F:protein serine/threonine kinase activity"/>
    <property type="evidence" value="ECO:0007669"/>
    <property type="project" value="UniProtKB-KW"/>
</dbReference>
<evidence type="ECO:0000256" key="1">
    <source>
        <dbReference type="ARBA" id="ARBA00012513"/>
    </source>
</evidence>
<gene>
    <name evidence="10" type="ORF">M427DRAFT_137725</name>
</gene>
<dbReference type="Gene3D" id="1.10.510.10">
    <property type="entry name" value="Transferase(Phosphotransferase) domain 1"/>
    <property type="match status" value="1"/>
</dbReference>
<evidence type="ECO:0000256" key="6">
    <source>
        <dbReference type="ARBA" id="ARBA00022840"/>
    </source>
</evidence>
<dbReference type="OMA" id="PLPEMWV"/>
<evidence type="ECO:0000256" key="3">
    <source>
        <dbReference type="ARBA" id="ARBA00022679"/>
    </source>
</evidence>
<keyword evidence="5 10" id="KW-0418">Kinase</keyword>
<dbReference type="EMBL" id="KQ965794">
    <property type="protein sequence ID" value="KXS11910.1"/>
    <property type="molecule type" value="Genomic_DNA"/>
</dbReference>
<proteinExistence type="predicted"/>
<evidence type="ECO:0000259" key="9">
    <source>
        <dbReference type="PROSITE" id="PS50011"/>
    </source>
</evidence>
<dbReference type="InterPro" id="IPR011009">
    <property type="entry name" value="Kinase-like_dom_sf"/>
</dbReference>
<organism evidence="10 11">
    <name type="scientific">Gonapodya prolifera (strain JEL478)</name>
    <name type="common">Monoblepharis prolifera</name>
    <dbReference type="NCBI Taxonomy" id="1344416"/>
    <lineage>
        <taxon>Eukaryota</taxon>
        <taxon>Fungi</taxon>
        <taxon>Fungi incertae sedis</taxon>
        <taxon>Chytridiomycota</taxon>
        <taxon>Chytridiomycota incertae sedis</taxon>
        <taxon>Monoblepharidomycetes</taxon>
        <taxon>Monoblepharidales</taxon>
        <taxon>Gonapodyaceae</taxon>
        <taxon>Gonapodya</taxon>
    </lineage>
</organism>
<dbReference type="EC" id="2.7.11.1" evidence="1"/>
<dbReference type="Pfam" id="PF00069">
    <property type="entry name" value="Pkinase"/>
    <property type="match status" value="1"/>
</dbReference>
<keyword evidence="3" id="KW-0808">Transferase</keyword>
<dbReference type="PROSITE" id="PS00108">
    <property type="entry name" value="PROTEIN_KINASE_ST"/>
    <property type="match status" value="1"/>
</dbReference>
<dbReference type="STRING" id="1344416.A0A139A547"/>
<evidence type="ECO:0000313" key="11">
    <source>
        <dbReference type="Proteomes" id="UP000070544"/>
    </source>
</evidence>
<evidence type="ECO:0000313" key="10">
    <source>
        <dbReference type="EMBL" id="KXS11910.1"/>
    </source>
</evidence>
<protein>
    <recommendedName>
        <fullName evidence="1">non-specific serine/threonine protein kinase</fullName>
        <ecNumber evidence="1">2.7.11.1</ecNumber>
    </recommendedName>
</protein>
<keyword evidence="4" id="KW-0547">Nucleotide-binding</keyword>
<dbReference type="OrthoDB" id="2018507at2759"/>
<comment type="catalytic activity">
    <reaction evidence="8">
        <text>L-seryl-[protein] + ATP = O-phospho-L-seryl-[protein] + ADP + H(+)</text>
        <dbReference type="Rhea" id="RHEA:17989"/>
        <dbReference type="Rhea" id="RHEA-COMP:9863"/>
        <dbReference type="Rhea" id="RHEA-COMP:11604"/>
        <dbReference type="ChEBI" id="CHEBI:15378"/>
        <dbReference type="ChEBI" id="CHEBI:29999"/>
        <dbReference type="ChEBI" id="CHEBI:30616"/>
        <dbReference type="ChEBI" id="CHEBI:83421"/>
        <dbReference type="ChEBI" id="CHEBI:456216"/>
        <dbReference type="EC" id="2.7.11.1"/>
    </reaction>
</comment>
<keyword evidence="2" id="KW-0723">Serine/threonine-protein kinase</keyword>
<evidence type="ECO:0000256" key="4">
    <source>
        <dbReference type="ARBA" id="ARBA00022741"/>
    </source>
</evidence>
<dbReference type="InterPro" id="IPR000719">
    <property type="entry name" value="Prot_kinase_dom"/>
</dbReference>